<accession>A0A420IX69</accession>
<gene>
    <name evidence="1" type="ORF">GcC1_049035</name>
</gene>
<comment type="caution">
    <text evidence="1">The sequence shown here is derived from an EMBL/GenBank/DDBJ whole genome shotgun (WGS) entry which is preliminary data.</text>
</comment>
<reference evidence="1 2" key="1">
    <citation type="journal article" date="2018" name="BMC Genomics">
        <title>Comparative genome analyses reveal sequence features reflecting distinct modes of host-adaptation between dicot and monocot powdery mildew.</title>
        <authorList>
            <person name="Wu Y."/>
            <person name="Ma X."/>
            <person name="Pan Z."/>
            <person name="Kale S.D."/>
            <person name="Song Y."/>
            <person name="King H."/>
            <person name="Zhang Q."/>
            <person name="Presley C."/>
            <person name="Deng X."/>
            <person name="Wei C.I."/>
            <person name="Xiao S."/>
        </authorList>
    </citation>
    <scope>NUCLEOTIDE SEQUENCE [LARGE SCALE GENOMIC DNA]</scope>
    <source>
        <strain evidence="1">UCSC1</strain>
    </source>
</reference>
<proteinExistence type="predicted"/>
<dbReference type="AlphaFoldDB" id="A0A420IX69"/>
<sequence length="99" mass="11338">MLRLVSPQQGTNEKTWHAQYMCTGIYHCEYIHPDVPSTCSAYDWPIKETIVYESDLDDDSNQCLFRTFVASIQKHVSIPLHNYGNGNRVKTLPPRPTPA</sequence>
<protein>
    <submittedName>
        <fullName evidence="1">Uncharacterized protein</fullName>
    </submittedName>
</protein>
<dbReference type="EMBL" id="MCBR01004969">
    <property type="protein sequence ID" value="RKF79114.1"/>
    <property type="molecule type" value="Genomic_DNA"/>
</dbReference>
<organism evidence="1 2">
    <name type="scientific">Golovinomyces cichoracearum</name>
    <dbReference type="NCBI Taxonomy" id="62708"/>
    <lineage>
        <taxon>Eukaryota</taxon>
        <taxon>Fungi</taxon>
        <taxon>Dikarya</taxon>
        <taxon>Ascomycota</taxon>
        <taxon>Pezizomycotina</taxon>
        <taxon>Leotiomycetes</taxon>
        <taxon>Erysiphales</taxon>
        <taxon>Erysiphaceae</taxon>
        <taxon>Golovinomyces</taxon>
    </lineage>
</organism>
<evidence type="ECO:0000313" key="2">
    <source>
        <dbReference type="Proteomes" id="UP000285405"/>
    </source>
</evidence>
<dbReference type="Proteomes" id="UP000285405">
    <property type="component" value="Unassembled WGS sequence"/>
</dbReference>
<evidence type="ECO:0000313" key="1">
    <source>
        <dbReference type="EMBL" id="RKF79114.1"/>
    </source>
</evidence>
<name>A0A420IX69_9PEZI</name>